<evidence type="ECO:0000256" key="10">
    <source>
        <dbReference type="RuleBase" id="RU000488"/>
    </source>
</evidence>
<proteinExistence type="inferred from homology"/>
<dbReference type="VEuPathDB" id="FungiDB:PSTT_08800"/>
<dbReference type="EMBL" id="PKSL01000083">
    <property type="protein sequence ID" value="POW06672.1"/>
    <property type="molecule type" value="Genomic_DNA"/>
</dbReference>
<keyword evidence="5" id="KW-0677">Repeat</keyword>
<feature type="repeat" description="Solcar" evidence="9">
    <location>
        <begin position="96"/>
        <end position="181"/>
    </location>
</feature>
<evidence type="ECO:0000256" key="8">
    <source>
        <dbReference type="ARBA" id="ARBA00023136"/>
    </source>
</evidence>
<feature type="compositionally biased region" description="Polar residues" evidence="11">
    <location>
        <begin position="72"/>
        <end position="88"/>
    </location>
</feature>
<keyword evidence="6" id="KW-1133">Transmembrane helix</keyword>
<dbReference type="GO" id="GO:0015227">
    <property type="term" value="F:O-acyl-L-carnitine transmembrane transporter activity"/>
    <property type="evidence" value="ECO:0007669"/>
    <property type="project" value="TreeGrafter"/>
</dbReference>
<dbReference type="GO" id="GO:0006839">
    <property type="term" value="P:mitochondrial transport"/>
    <property type="evidence" value="ECO:0007669"/>
    <property type="project" value="TreeGrafter"/>
</dbReference>
<gene>
    <name evidence="12" type="ORF">PSTT_08800</name>
</gene>
<dbReference type="InterPro" id="IPR050567">
    <property type="entry name" value="Mitochondrial_Carrier"/>
</dbReference>
<dbReference type="Pfam" id="PF00153">
    <property type="entry name" value="Mito_carr"/>
    <property type="match status" value="3"/>
</dbReference>
<feature type="repeat" description="Solcar" evidence="9">
    <location>
        <begin position="294"/>
        <end position="379"/>
    </location>
</feature>
<dbReference type="PANTHER" id="PTHR45624">
    <property type="entry name" value="MITOCHONDRIAL BASIC AMINO ACIDS TRANSPORTER-RELATED"/>
    <property type="match status" value="1"/>
</dbReference>
<reference evidence="12" key="1">
    <citation type="submission" date="2017-12" db="EMBL/GenBank/DDBJ databases">
        <title>Gene loss provides genomic basis for host adaptation in cereal stripe rust fungi.</title>
        <authorList>
            <person name="Xia C."/>
        </authorList>
    </citation>
    <scope>NUCLEOTIDE SEQUENCE [LARGE SCALE GENOMIC DNA]</scope>
    <source>
        <strain evidence="12">93-210</strain>
    </source>
</reference>
<evidence type="ECO:0000256" key="6">
    <source>
        <dbReference type="ARBA" id="ARBA00022989"/>
    </source>
</evidence>
<comment type="subcellular location">
    <subcellularLocation>
        <location evidence="1">Mitochondrion membrane</location>
        <topology evidence="1">Multi-pass membrane protein</topology>
    </subcellularLocation>
</comment>
<dbReference type="VEuPathDB" id="FungiDB:PSHT_08618"/>
<evidence type="ECO:0000256" key="4">
    <source>
        <dbReference type="ARBA" id="ARBA00022692"/>
    </source>
</evidence>
<dbReference type="Proteomes" id="UP000239156">
    <property type="component" value="Unassembled WGS sequence"/>
</dbReference>
<comment type="caution">
    <text evidence="12">The sequence shown here is derived from an EMBL/GenBank/DDBJ whole genome shotgun (WGS) entry which is preliminary data.</text>
</comment>
<keyword evidence="3 10" id="KW-0813">Transport</keyword>
<dbReference type="GO" id="GO:1902603">
    <property type="term" value="P:carnitine transmembrane transport"/>
    <property type="evidence" value="ECO:0007669"/>
    <property type="project" value="TreeGrafter"/>
</dbReference>
<comment type="similarity">
    <text evidence="2 10">Belongs to the mitochondrial carrier (TC 2.A.29) family.</text>
</comment>
<evidence type="ECO:0000256" key="5">
    <source>
        <dbReference type="ARBA" id="ARBA00022737"/>
    </source>
</evidence>
<dbReference type="Gene3D" id="1.50.40.10">
    <property type="entry name" value="Mitochondrial carrier domain"/>
    <property type="match status" value="2"/>
</dbReference>
<keyword evidence="4 9" id="KW-0812">Transmembrane</keyword>
<accession>A0A2S4VAU4</accession>
<evidence type="ECO:0000256" key="11">
    <source>
        <dbReference type="SAM" id="MobiDB-lite"/>
    </source>
</evidence>
<evidence type="ECO:0000256" key="1">
    <source>
        <dbReference type="ARBA" id="ARBA00004225"/>
    </source>
</evidence>
<sequence>MSNIHPSKFPPNRLFGGVGELRKNRSDRQLDIEKEDLDKDGQLFINCDFAQVATSSTGGTKFSNKPPAPLPSDQQAALNRSPSQTIDGNQLAAKPPQAWKSFISGGFGGICAVLVGQPFDLTKTRLQTAQPGQYSGTMDVVRRTFAKDGVSGFYRGMSSPLAGVTPMFAVSFWGYAMGKNLVYSFTPTRTSKELSYSEYALAGGFSALPTTLIAAPIERIKVLLQVDGQSASQQKYSGAIDCVRQVYKEGGVKSIFRGSLATVVRDAPGSAAYFVAYEAAKKALTPVGSDPTKLNLSAICASGGIAGIAMWSIAIPPDVIKSRLQSAPEGTYSGFIDCVKKTVKADGPKALFKGFGPAMWRAVPANAATFLGVELALSALNKVA</sequence>
<feature type="repeat" description="Solcar" evidence="9">
    <location>
        <begin position="194"/>
        <end position="283"/>
    </location>
</feature>
<dbReference type="PROSITE" id="PS50920">
    <property type="entry name" value="SOLCAR"/>
    <property type="match status" value="3"/>
</dbReference>
<dbReference type="InterPro" id="IPR023395">
    <property type="entry name" value="MCP_dom_sf"/>
</dbReference>
<dbReference type="AlphaFoldDB" id="A0A2S4VAU4"/>
<evidence type="ECO:0000256" key="3">
    <source>
        <dbReference type="ARBA" id="ARBA00022448"/>
    </source>
</evidence>
<evidence type="ECO:0008006" key="14">
    <source>
        <dbReference type="Google" id="ProtNLM"/>
    </source>
</evidence>
<keyword evidence="8 9" id="KW-0472">Membrane</keyword>
<dbReference type="SUPFAM" id="SSF103506">
    <property type="entry name" value="Mitochondrial carrier"/>
    <property type="match status" value="1"/>
</dbReference>
<dbReference type="GO" id="GO:0031966">
    <property type="term" value="C:mitochondrial membrane"/>
    <property type="evidence" value="ECO:0007669"/>
    <property type="project" value="UniProtKB-SubCell"/>
</dbReference>
<evidence type="ECO:0000256" key="7">
    <source>
        <dbReference type="ARBA" id="ARBA00023128"/>
    </source>
</evidence>
<evidence type="ECO:0000256" key="9">
    <source>
        <dbReference type="PROSITE-ProRule" id="PRU00282"/>
    </source>
</evidence>
<keyword evidence="7" id="KW-0496">Mitochondrion</keyword>
<keyword evidence="13" id="KW-1185">Reference proteome</keyword>
<dbReference type="PANTHER" id="PTHR45624:SF4">
    <property type="entry name" value="CONGESTED-LIKE TRACHEA PROTEIN-RELATED"/>
    <property type="match status" value="1"/>
</dbReference>
<evidence type="ECO:0000313" key="12">
    <source>
        <dbReference type="EMBL" id="POW06672.1"/>
    </source>
</evidence>
<evidence type="ECO:0000256" key="2">
    <source>
        <dbReference type="ARBA" id="ARBA00006375"/>
    </source>
</evidence>
<organism evidence="12 13">
    <name type="scientific">Puccinia striiformis</name>
    <dbReference type="NCBI Taxonomy" id="27350"/>
    <lineage>
        <taxon>Eukaryota</taxon>
        <taxon>Fungi</taxon>
        <taxon>Dikarya</taxon>
        <taxon>Basidiomycota</taxon>
        <taxon>Pucciniomycotina</taxon>
        <taxon>Pucciniomycetes</taxon>
        <taxon>Pucciniales</taxon>
        <taxon>Pucciniaceae</taxon>
        <taxon>Puccinia</taxon>
    </lineage>
</organism>
<feature type="region of interest" description="Disordered" evidence="11">
    <location>
        <begin position="1"/>
        <end position="20"/>
    </location>
</feature>
<evidence type="ECO:0000313" key="13">
    <source>
        <dbReference type="Proteomes" id="UP000239156"/>
    </source>
</evidence>
<protein>
    <recommendedName>
        <fullName evidence="14">MC family mitochondrial carrier protein</fullName>
    </recommendedName>
</protein>
<name>A0A2S4VAU4_9BASI</name>
<dbReference type="InterPro" id="IPR018108">
    <property type="entry name" value="MCP_transmembrane"/>
</dbReference>
<feature type="region of interest" description="Disordered" evidence="11">
    <location>
        <begin position="56"/>
        <end position="90"/>
    </location>
</feature>